<feature type="transmembrane region" description="Helical" evidence="13">
    <location>
        <begin position="334"/>
        <end position="352"/>
    </location>
</feature>
<evidence type="ECO:0000256" key="13">
    <source>
        <dbReference type="RuleBase" id="RU365064"/>
    </source>
</evidence>
<dbReference type="InterPro" id="IPR007704">
    <property type="entry name" value="PIG-M"/>
</dbReference>
<feature type="transmembrane region" description="Helical" evidence="13">
    <location>
        <begin position="359"/>
        <end position="382"/>
    </location>
</feature>
<feature type="transmembrane region" description="Helical" evidence="13">
    <location>
        <begin position="260"/>
        <end position="279"/>
    </location>
</feature>
<feature type="transmembrane region" description="Helical" evidence="13">
    <location>
        <begin position="402"/>
        <end position="418"/>
    </location>
</feature>
<comment type="similarity">
    <text evidence="3 13">Belongs to the PIGM family.</text>
</comment>
<evidence type="ECO:0000256" key="12">
    <source>
        <dbReference type="ARBA" id="ARBA00025399"/>
    </source>
</evidence>
<gene>
    <name evidence="14" type="ORF">BD311DRAFT_12238</name>
</gene>
<dbReference type="EMBL" id="ML143386">
    <property type="protein sequence ID" value="TBU35725.1"/>
    <property type="molecule type" value="Genomic_DNA"/>
</dbReference>
<comment type="subcellular location">
    <subcellularLocation>
        <location evidence="1 13">Endoplasmic reticulum membrane</location>
        <topology evidence="1 13">Multi-pass membrane protein</topology>
    </subcellularLocation>
</comment>
<keyword evidence="11 13" id="KW-0472">Membrane</keyword>
<keyword evidence="7 13" id="KW-0808">Transferase</keyword>
<name>A0A4Q9N658_9APHY</name>
<evidence type="ECO:0000256" key="1">
    <source>
        <dbReference type="ARBA" id="ARBA00004477"/>
    </source>
</evidence>
<dbReference type="Proteomes" id="UP000292957">
    <property type="component" value="Unassembled WGS sequence"/>
</dbReference>
<protein>
    <recommendedName>
        <fullName evidence="4 13">GPI mannosyltransferase 1</fullName>
        <ecNumber evidence="13">2.4.1.-</ecNumber>
    </recommendedName>
    <alternativeName>
        <fullName evidence="13">GPI mannosyltransferase I</fullName>
    </alternativeName>
</protein>
<accession>A0A4Q9N658</accession>
<evidence type="ECO:0000256" key="10">
    <source>
        <dbReference type="ARBA" id="ARBA00022989"/>
    </source>
</evidence>
<proteinExistence type="inferred from homology"/>
<evidence type="ECO:0000256" key="7">
    <source>
        <dbReference type="ARBA" id="ARBA00022679"/>
    </source>
</evidence>
<evidence type="ECO:0000256" key="9">
    <source>
        <dbReference type="ARBA" id="ARBA00022824"/>
    </source>
</evidence>
<keyword evidence="10 13" id="KW-1133">Transmembrane helix</keyword>
<reference evidence="14" key="1">
    <citation type="submission" date="2019-01" db="EMBL/GenBank/DDBJ databases">
        <title>Draft genome sequences of three monokaryotic isolates of the white-rot basidiomycete fungus Dichomitus squalens.</title>
        <authorList>
            <consortium name="DOE Joint Genome Institute"/>
            <person name="Lopez S.C."/>
            <person name="Andreopoulos B."/>
            <person name="Pangilinan J."/>
            <person name="Lipzen A."/>
            <person name="Riley R."/>
            <person name="Ahrendt S."/>
            <person name="Ng V."/>
            <person name="Barry K."/>
            <person name="Daum C."/>
            <person name="Grigoriev I.V."/>
            <person name="Hilden K.S."/>
            <person name="Makela M.R."/>
            <person name="de Vries R.P."/>
        </authorList>
    </citation>
    <scope>NUCLEOTIDE SEQUENCE [LARGE SCALE GENOMIC DNA]</scope>
    <source>
        <strain evidence="14">OM18370.1</strain>
    </source>
</reference>
<evidence type="ECO:0000256" key="2">
    <source>
        <dbReference type="ARBA" id="ARBA00004687"/>
    </source>
</evidence>
<dbReference type="OrthoDB" id="1741594at2759"/>
<organism evidence="14">
    <name type="scientific">Dichomitus squalens</name>
    <dbReference type="NCBI Taxonomy" id="114155"/>
    <lineage>
        <taxon>Eukaryota</taxon>
        <taxon>Fungi</taxon>
        <taxon>Dikarya</taxon>
        <taxon>Basidiomycota</taxon>
        <taxon>Agaricomycotina</taxon>
        <taxon>Agaricomycetes</taxon>
        <taxon>Polyporales</taxon>
        <taxon>Polyporaceae</taxon>
        <taxon>Dichomitus</taxon>
    </lineage>
</organism>
<dbReference type="GO" id="GO:0004376">
    <property type="term" value="F:GPI mannosyltransferase activity"/>
    <property type="evidence" value="ECO:0007669"/>
    <property type="project" value="InterPro"/>
</dbReference>
<evidence type="ECO:0000256" key="5">
    <source>
        <dbReference type="ARBA" id="ARBA00022502"/>
    </source>
</evidence>
<dbReference type="AlphaFoldDB" id="A0A4Q9N658"/>
<evidence type="ECO:0000256" key="8">
    <source>
        <dbReference type="ARBA" id="ARBA00022692"/>
    </source>
</evidence>
<dbReference type="UniPathway" id="UPA00196"/>
<evidence type="ECO:0000256" key="3">
    <source>
        <dbReference type="ARBA" id="ARBA00011071"/>
    </source>
</evidence>
<keyword evidence="9 13" id="KW-0256">Endoplasmic reticulum</keyword>
<evidence type="ECO:0000313" key="14">
    <source>
        <dbReference type="EMBL" id="TBU35725.1"/>
    </source>
</evidence>
<evidence type="ECO:0000256" key="11">
    <source>
        <dbReference type="ARBA" id="ARBA00023136"/>
    </source>
</evidence>
<keyword evidence="5 13" id="KW-0337">GPI-anchor biosynthesis</keyword>
<feature type="transmembrane region" description="Helical" evidence="13">
    <location>
        <begin position="430"/>
        <end position="453"/>
    </location>
</feature>
<evidence type="ECO:0000256" key="6">
    <source>
        <dbReference type="ARBA" id="ARBA00022676"/>
    </source>
</evidence>
<dbReference type="GO" id="GO:0051751">
    <property type="term" value="F:alpha-1,4-mannosyltransferase activity"/>
    <property type="evidence" value="ECO:0007669"/>
    <property type="project" value="InterPro"/>
</dbReference>
<dbReference type="GO" id="GO:0006506">
    <property type="term" value="P:GPI anchor biosynthetic process"/>
    <property type="evidence" value="ECO:0007669"/>
    <property type="project" value="UniProtKB-UniPathway"/>
</dbReference>
<keyword evidence="6 13" id="KW-0328">Glycosyltransferase</keyword>
<keyword evidence="8 13" id="KW-0812">Transmembrane</keyword>
<dbReference type="PANTHER" id="PTHR12886:SF0">
    <property type="entry name" value="GPI MANNOSYLTRANSFERASE 1"/>
    <property type="match status" value="1"/>
</dbReference>
<sequence length="459" mass="51617">MSLYSDHILRHVPSFSRILVASSILRIALIIYSEWHDAHSIVKYTDVDYRVFSDAARFMLHPSPDNRAEGPLAAYFNFGSPYTRATYRYTPLLAVLLAPNEWVHPSFGKFLFAAADIVAGVLMHNLLLSIVLPDGSRIPQKNVTENASSGAADAKNREEALRRRATFLVSLHLLNPLVFTISTRGSSESVLSLFVLATLYYALKGNWDLSAVLLGLSTHWKIYPFIYGVACLGVIGREHGAGGGLTGYLRSILNRGTARFGLISGMTFLACGVAMYAIWGQPFLEESYLYHLHRLDHRHNFSPYFYLAYLTYPSAQDELSLEASGWKRLLRSPLTSFIPQMVLALGTGLLFGRRKEDLVFTWTVQTFVFVVFNKVCTSQYFLWYTLFLPLLLPRLSMSGRRALAYGAVWIGTQALWLSEAYKLEFLGQNVFFGLWARGLVYVVGNCWVLAGIMDSYTES</sequence>
<feature type="transmembrane region" description="Helical" evidence="13">
    <location>
        <begin position="110"/>
        <end position="132"/>
    </location>
</feature>
<dbReference type="Pfam" id="PF05007">
    <property type="entry name" value="Mannosyl_trans"/>
    <property type="match status" value="1"/>
</dbReference>
<feature type="transmembrane region" description="Helical" evidence="13">
    <location>
        <begin position="12"/>
        <end position="32"/>
    </location>
</feature>
<comment type="function">
    <text evidence="12 13">Mannosyltransferase involved in glycosylphosphatidylinositol-anchor biosynthesis. Transfers the first alpha-1,4-mannose to GlcN-acyl-PI during GPI precursor assembly. Required for cell wall integrity.</text>
</comment>
<dbReference type="EC" id="2.4.1.-" evidence="13"/>
<dbReference type="GO" id="GO:1990529">
    <property type="term" value="C:glycosylphosphatidylinositol-mannosyltransferase I complex"/>
    <property type="evidence" value="ECO:0007669"/>
    <property type="project" value="TreeGrafter"/>
</dbReference>
<comment type="pathway">
    <text evidence="2 13">Glycolipid biosynthesis; glycosylphosphatidylinositol-anchor biosynthesis.</text>
</comment>
<dbReference type="GO" id="GO:0005789">
    <property type="term" value="C:endoplasmic reticulum membrane"/>
    <property type="evidence" value="ECO:0007669"/>
    <property type="project" value="UniProtKB-SubCell"/>
</dbReference>
<dbReference type="PANTHER" id="PTHR12886">
    <property type="entry name" value="PIG-M MANNOSYLTRANSFERASE"/>
    <property type="match status" value="1"/>
</dbReference>
<evidence type="ECO:0000256" key="4">
    <source>
        <dbReference type="ARBA" id="ARBA00013797"/>
    </source>
</evidence>